<evidence type="ECO:0000256" key="10">
    <source>
        <dbReference type="SAM" id="Coils"/>
    </source>
</evidence>
<dbReference type="EMBL" id="MNTG01000045">
    <property type="protein sequence ID" value="OLA36464.1"/>
    <property type="molecule type" value="Genomic_DNA"/>
</dbReference>
<feature type="coiled-coil region" evidence="10">
    <location>
        <begin position="30"/>
        <end position="146"/>
    </location>
</feature>
<gene>
    <name evidence="11" type="ORF">BHW43_09990</name>
</gene>
<dbReference type="SUPFAM" id="SSF102829">
    <property type="entry name" value="Cell division protein ZapA-like"/>
    <property type="match status" value="1"/>
</dbReference>
<keyword evidence="6" id="KW-0131">Cell cycle</keyword>
<dbReference type="STRING" id="626940.BHW43_09990"/>
<dbReference type="AlphaFoldDB" id="A0A1Q6R260"/>
<dbReference type="PANTHER" id="PTHR34981:SF1">
    <property type="entry name" value="CELL DIVISION PROTEIN ZAPA"/>
    <property type="match status" value="1"/>
</dbReference>
<keyword evidence="4" id="KW-0132">Cell division</keyword>
<keyword evidence="3" id="KW-0963">Cytoplasm</keyword>
<evidence type="ECO:0000256" key="8">
    <source>
        <dbReference type="ARBA" id="ARBA00026068"/>
    </source>
</evidence>
<evidence type="ECO:0000256" key="2">
    <source>
        <dbReference type="ARBA" id="ARBA00015195"/>
    </source>
</evidence>
<evidence type="ECO:0000313" key="11">
    <source>
        <dbReference type="EMBL" id="OLA36464.1"/>
    </source>
</evidence>
<accession>A0A1Q6R260</accession>
<sequence>MEKASVSVKIYNSTYALTTSASEEQVLKIAAEVDRRMQELAESKKLLQTDKIAIWTALDLAADRLELQEKCVALKQEMQQQSVAAEQKMQKKCAAMEQELQQKCAAAEQKMQEKYAALEQEMQQRNAVLAEELQSLQARYDRLLAAVRER</sequence>
<reference evidence="11 12" key="1">
    <citation type="journal article" date="2016" name="Nat. Biotechnol.">
        <title>Measurement of bacterial replication rates in microbial communities.</title>
        <authorList>
            <person name="Brown C.T."/>
            <person name="Olm M.R."/>
            <person name="Thomas B.C."/>
            <person name="Banfield J.F."/>
        </authorList>
    </citation>
    <scope>NUCLEOTIDE SEQUENCE [LARGE SCALE GENOMIC DNA]</scope>
    <source>
        <strain evidence="11">46_33</strain>
    </source>
</reference>
<organism evidence="11 12">
    <name type="scientific">Phascolarctobacterium succinatutens</name>
    <dbReference type="NCBI Taxonomy" id="626940"/>
    <lineage>
        <taxon>Bacteria</taxon>
        <taxon>Bacillati</taxon>
        <taxon>Bacillota</taxon>
        <taxon>Negativicutes</taxon>
        <taxon>Acidaminococcales</taxon>
        <taxon>Acidaminococcaceae</taxon>
        <taxon>Phascolarctobacterium</taxon>
    </lineage>
</organism>
<dbReference type="GO" id="GO:0030428">
    <property type="term" value="C:cell septum"/>
    <property type="evidence" value="ECO:0007669"/>
    <property type="project" value="TreeGrafter"/>
</dbReference>
<comment type="caution">
    <text evidence="11">The sequence shown here is derived from an EMBL/GenBank/DDBJ whole genome shotgun (WGS) entry which is preliminary data.</text>
</comment>
<dbReference type="GO" id="GO:0000921">
    <property type="term" value="P:septin ring assembly"/>
    <property type="evidence" value="ECO:0007669"/>
    <property type="project" value="TreeGrafter"/>
</dbReference>
<dbReference type="GO" id="GO:0005829">
    <property type="term" value="C:cytosol"/>
    <property type="evidence" value="ECO:0007669"/>
    <property type="project" value="TreeGrafter"/>
</dbReference>
<comment type="subunit">
    <text evidence="8">Homodimer. Interacts with FtsZ.</text>
</comment>
<dbReference type="RefSeq" id="WP_303680441.1">
    <property type="nucleotide sequence ID" value="NZ_CAUHJK010000006.1"/>
</dbReference>
<evidence type="ECO:0000313" key="12">
    <source>
        <dbReference type="Proteomes" id="UP000186777"/>
    </source>
</evidence>
<dbReference type="GO" id="GO:0043093">
    <property type="term" value="P:FtsZ-dependent cytokinesis"/>
    <property type="evidence" value="ECO:0007669"/>
    <property type="project" value="TreeGrafter"/>
</dbReference>
<evidence type="ECO:0000256" key="5">
    <source>
        <dbReference type="ARBA" id="ARBA00023210"/>
    </source>
</evidence>
<comment type="function">
    <text evidence="7">Activator of cell division through the inhibition of FtsZ GTPase activity, therefore promoting FtsZ assembly into bundles of protofilaments necessary for the formation of the division Z ring. It is recruited early at mid-cell but it is not essential for cell division.</text>
</comment>
<name>A0A1Q6R260_9FIRM</name>
<dbReference type="PANTHER" id="PTHR34981">
    <property type="entry name" value="CELL DIVISION PROTEIN ZAPA"/>
    <property type="match status" value="1"/>
</dbReference>
<dbReference type="InterPro" id="IPR036192">
    <property type="entry name" value="Cell_div_ZapA-like_sf"/>
</dbReference>
<dbReference type="GO" id="GO:0032153">
    <property type="term" value="C:cell division site"/>
    <property type="evidence" value="ECO:0007669"/>
    <property type="project" value="TreeGrafter"/>
</dbReference>
<evidence type="ECO:0000256" key="9">
    <source>
        <dbReference type="ARBA" id="ARBA00033158"/>
    </source>
</evidence>
<dbReference type="Proteomes" id="UP000186777">
    <property type="component" value="Unassembled WGS sequence"/>
</dbReference>
<dbReference type="InterPro" id="IPR007838">
    <property type="entry name" value="Cell_div_ZapA-like"/>
</dbReference>
<evidence type="ECO:0000256" key="4">
    <source>
        <dbReference type="ARBA" id="ARBA00022618"/>
    </source>
</evidence>
<dbReference type="GO" id="GO:0000917">
    <property type="term" value="P:division septum assembly"/>
    <property type="evidence" value="ECO:0007669"/>
    <property type="project" value="UniProtKB-KW"/>
</dbReference>
<comment type="subcellular location">
    <subcellularLocation>
        <location evidence="1">Cytoplasm</location>
    </subcellularLocation>
</comment>
<dbReference type="InterPro" id="IPR053712">
    <property type="entry name" value="Bac_CellDiv_Activator"/>
</dbReference>
<dbReference type="Pfam" id="PF05164">
    <property type="entry name" value="ZapA"/>
    <property type="match status" value="1"/>
</dbReference>
<keyword evidence="10" id="KW-0175">Coiled coil</keyword>
<evidence type="ECO:0000256" key="3">
    <source>
        <dbReference type="ARBA" id="ARBA00022490"/>
    </source>
</evidence>
<dbReference type="Gene3D" id="6.10.250.790">
    <property type="match status" value="1"/>
</dbReference>
<evidence type="ECO:0000256" key="6">
    <source>
        <dbReference type="ARBA" id="ARBA00023306"/>
    </source>
</evidence>
<keyword evidence="5" id="KW-0717">Septation</keyword>
<evidence type="ECO:0000256" key="7">
    <source>
        <dbReference type="ARBA" id="ARBA00024910"/>
    </source>
</evidence>
<proteinExistence type="predicted"/>
<protein>
    <recommendedName>
        <fullName evidence="2">Cell division protein ZapA</fullName>
    </recommendedName>
    <alternativeName>
        <fullName evidence="9">Z ring-associated protein ZapA</fullName>
    </alternativeName>
</protein>
<evidence type="ECO:0000256" key="1">
    <source>
        <dbReference type="ARBA" id="ARBA00004496"/>
    </source>
</evidence>